<name>A0ABV2CP06_9RHOO</name>
<gene>
    <name evidence="2" type="ORF">ABVT11_07405</name>
</gene>
<dbReference type="RefSeq" id="WP_345925091.1">
    <property type="nucleotide sequence ID" value="NZ_JBDIVF010000002.1"/>
</dbReference>
<accession>A0ABV2CP06</accession>
<feature type="transmembrane region" description="Helical" evidence="1">
    <location>
        <begin position="44"/>
        <end position="69"/>
    </location>
</feature>
<reference evidence="2 3" key="1">
    <citation type="submission" date="2024-07" db="EMBL/GenBank/DDBJ databases">
        <title>Uliginosibacterium paludis KCTC:42655.</title>
        <authorList>
            <person name="Kim M.K."/>
        </authorList>
    </citation>
    <scope>NUCLEOTIDE SEQUENCE [LARGE SCALE GENOMIC DNA]</scope>
    <source>
        <strain evidence="2 3">KCTC 42655</strain>
    </source>
</reference>
<protein>
    <submittedName>
        <fullName evidence="2">Uncharacterized protein</fullName>
    </submittedName>
</protein>
<organism evidence="2 3">
    <name type="scientific">Uliginosibacterium paludis</name>
    <dbReference type="NCBI Taxonomy" id="1615952"/>
    <lineage>
        <taxon>Bacteria</taxon>
        <taxon>Pseudomonadati</taxon>
        <taxon>Pseudomonadota</taxon>
        <taxon>Betaproteobacteria</taxon>
        <taxon>Rhodocyclales</taxon>
        <taxon>Zoogloeaceae</taxon>
        <taxon>Uliginosibacterium</taxon>
    </lineage>
</organism>
<comment type="caution">
    <text evidence="2">The sequence shown here is derived from an EMBL/GenBank/DDBJ whole genome shotgun (WGS) entry which is preliminary data.</text>
</comment>
<feature type="transmembrane region" description="Helical" evidence="1">
    <location>
        <begin position="6"/>
        <end position="32"/>
    </location>
</feature>
<dbReference type="Proteomes" id="UP001548590">
    <property type="component" value="Unassembled WGS sequence"/>
</dbReference>
<evidence type="ECO:0000313" key="3">
    <source>
        <dbReference type="Proteomes" id="UP001548590"/>
    </source>
</evidence>
<dbReference type="EMBL" id="JBEWLZ010000003">
    <property type="protein sequence ID" value="MET1489650.1"/>
    <property type="molecule type" value="Genomic_DNA"/>
</dbReference>
<evidence type="ECO:0000256" key="1">
    <source>
        <dbReference type="SAM" id="Phobius"/>
    </source>
</evidence>
<keyword evidence="1" id="KW-0812">Transmembrane</keyword>
<keyword evidence="1" id="KW-1133">Transmembrane helix</keyword>
<keyword evidence="3" id="KW-1185">Reference proteome</keyword>
<keyword evidence="1" id="KW-0472">Membrane</keyword>
<feature type="transmembrane region" description="Helical" evidence="1">
    <location>
        <begin position="75"/>
        <end position="97"/>
    </location>
</feature>
<sequence>MSVLSLLGSIFLQLMLAYALFMLVAFSACGLASNPRLAPWQRTLLDRCMLLVPGSAAGVAVLLPVLHVIDSRYLSVWWNALPLAVGALYLLLLTGLIRSLR</sequence>
<proteinExistence type="predicted"/>
<evidence type="ECO:0000313" key="2">
    <source>
        <dbReference type="EMBL" id="MET1489650.1"/>
    </source>
</evidence>